<sequence length="239" mass="26838">MCTDFTHLNKACPMDFYLLPCLARLVDGSGGHEVMSFDLKNAGETYQRMVNFIFANQRNMEIYVDDMLVKNRAVSSVLVQDVEGEKSPIYYVSEFDISFFPRTSIKSQAFADFIIECTTQCPQVISGLGDFEPGLSNPKWVLFVDEARNKKGSGVGVLLRGPDGVVMEYDLRFTFPTTNSEVEYESMVTGLTIVKSLRNDRIWVIGDSKLIMDQMKGVCGKSLGLENPYIPIFGQWSTP</sequence>
<comment type="caution">
    <text evidence="2">The sequence shown here is derived from an EMBL/GenBank/DDBJ whole genome shotgun (WGS) entry which is preliminary data.</text>
</comment>
<dbReference type="InterPro" id="IPR002156">
    <property type="entry name" value="RNaseH_domain"/>
</dbReference>
<dbReference type="AlphaFoldDB" id="A0AAV3NMI6"/>
<proteinExistence type="predicted"/>
<dbReference type="GO" id="GO:0004523">
    <property type="term" value="F:RNA-DNA hybrid ribonuclease activity"/>
    <property type="evidence" value="ECO:0007669"/>
    <property type="project" value="InterPro"/>
</dbReference>
<keyword evidence="3" id="KW-1185">Reference proteome</keyword>
<dbReference type="GO" id="GO:0003676">
    <property type="term" value="F:nucleic acid binding"/>
    <property type="evidence" value="ECO:0007669"/>
    <property type="project" value="InterPro"/>
</dbReference>
<evidence type="ECO:0000313" key="3">
    <source>
        <dbReference type="Proteomes" id="UP001454036"/>
    </source>
</evidence>
<dbReference type="Gene3D" id="3.30.420.10">
    <property type="entry name" value="Ribonuclease H-like superfamily/Ribonuclease H"/>
    <property type="match status" value="1"/>
</dbReference>
<dbReference type="InterPro" id="IPR043502">
    <property type="entry name" value="DNA/RNA_pol_sf"/>
</dbReference>
<dbReference type="Proteomes" id="UP001454036">
    <property type="component" value="Unassembled WGS sequence"/>
</dbReference>
<dbReference type="PANTHER" id="PTHR48475">
    <property type="entry name" value="RIBONUCLEASE H"/>
    <property type="match status" value="1"/>
</dbReference>
<dbReference type="InterPro" id="IPR043128">
    <property type="entry name" value="Rev_trsase/Diguanyl_cyclase"/>
</dbReference>
<dbReference type="SUPFAM" id="SSF56672">
    <property type="entry name" value="DNA/RNA polymerases"/>
    <property type="match status" value="1"/>
</dbReference>
<evidence type="ECO:0000259" key="1">
    <source>
        <dbReference type="Pfam" id="PF13456"/>
    </source>
</evidence>
<dbReference type="InterPro" id="IPR036397">
    <property type="entry name" value="RNaseH_sf"/>
</dbReference>
<gene>
    <name evidence="2" type="ORF">LIER_01895</name>
</gene>
<name>A0AAV3NMI6_LITER</name>
<protein>
    <recommendedName>
        <fullName evidence="1">RNase H type-1 domain-containing protein</fullName>
    </recommendedName>
</protein>
<feature type="domain" description="RNase H type-1" evidence="1">
    <location>
        <begin position="149"/>
        <end position="218"/>
    </location>
</feature>
<organism evidence="2 3">
    <name type="scientific">Lithospermum erythrorhizon</name>
    <name type="common">Purple gromwell</name>
    <name type="synonym">Lithospermum officinale var. erythrorhizon</name>
    <dbReference type="NCBI Taxonomy" id="34254"/>
    <lineage>
        <taxon>Eukaryota</taxon>
        <taxon>Viridiplantae</taxon>
        <taxon>Streptophyta</taxon>
        <taxon>Embryophyta</taxon>
        <taxon>Tracheophyta</taxon>
        <taxon>Spermatophyta</taxon>
        <taxon>Magnoliopsida</taxon>
        <taxon>eudicotyledons</taxon>
        <taxon>Gunneridae</taxon>
        <taxon>Pentapetalae</taxon>
        <taxon>asterids</taxon>
        <taxon>lamiids</taxon>
        <taxon>Boraginales</taxon>
        <taxon>Boraginaceae</taxon>
        <taxon>Boraginoideae</taxon>
        <taxon>Lithospermeae</taxon>
        <taxon>Lithospermum</taxon>
    </lineage>
</organism>
<evidence type="ECO:0000313" key="2">
    <source>
        <dbReference type="EMBL" id="GAA0140579.1"/>
    </source>
</evidence>
<dbReference type="Gene3D" id="3.30.70.270">
    <property type="match status" value="1"/>
</dbReference>
<accession>A0AAV3NMI6</accession>
<dbReference type="EMBL" id="BAABME010000196">
    <property type="protein sequence ID" value="GAA0140579.1"/>
    <property type="molecule type" value="Genomic_DNA"/>
</dbReference>
<reference evidence="2 3" key="1">
    <citation type="submission" date="2024-01" db="EMBL/GenBank/DDBJ databases">
        <title>The complete chloroplast genome sequence of Lithospermum erythrorhizon: insights into the phylogenetic relationship among Boraginaceae species and the maternal lineages of purple gromwells.</title>
        <authorList>
            <person name="Okada T."/>
            <person name="Watanabe K."/>
        </authorList>
    </citation>
    <scope>NUCLEOTIDE SEQUENCE [LARGE SCALE GENOMIC DNA]</scope>
</reference>
<dbReference type="PANTHER" id="PTHR48475:SF1">
    <property type="entry name" value="RNASE H TYPE-1 DOMAIN-CONTAINING PROTEIN"/>
    <property type="match status" value="1"/>
</dbReference>
<dbReference type="Pfam" id="PF13456">
    <property type="entry name" value="RVT_3"/>
    <property type="match status" value="1"/>
</dbReference>